<sequence length="265" mass="30998">MVTNYYDRIAHLYDQTRWLTELIAEEVTDFILELVDAKSETSFLEPGVGTGLNILPLVKRGYSVTGIDVSQEMLNQLSQKLDYIPHNLKLICGDASQLSFPDQSFDVVLTLHMVHTVSNWQRFLDDIHGVLKPQGFYLNAQWITPPARMEFENYFRAILSKYQQTQNSKQTQRTIQYNVEEYFLKKGYQSNYLIAKTWIVSNKVEELLGFFKSRGYGLCWQVSDEIFHRIMEEFEVFCTEHYGSLSTELSSEAKFEIWAYTRSRD</sequence>
<accession>A0ABT5AAI3</accession>
<dbReference type="GO" id="GO:0032259">
    <property type="term" value="P:methylation"/>
    <property type="evidence" value="ECO:0007669"/>
    <property type="project" value="UniProtKB-KW"/>
</dbReference>
<dbReference type="Gene3D" id="3.40.50.150">
    <property type="entry name" value="Vaccinia Virus protein VP39"/>
    <property type="match status" value="1"/>
</dbReference>
<protein>
    <submittedName>
        <fullName evidence="2">Class I SAM-dependent methyltransferase</fullName>
    </submittedName>
</protein>
<name>A0ABT5AAI3_9CYAN</name>
<keyword evidence="2" id="KW-0808">Transferase</keyword>
<organism evidence="2 3">
    <name type="scientific">Dolichospermum circinale CS-537/01</name>
    <dbReference type="NCBI Taxonomy" id="3021739"/>
    <lineage>
        <taxon>Bacteria</taxon>
        <taxon>Bacillati</taxon>
        <taxon>Cyanobacteriota</taxon>
        <taxon>Cyanophyceae</taxon>
        <taxon>Nostocales</taxon>
        <taxon>Aphanizomenonaceae</taxon>
        <taxon>Dolichospermum</taxon>
        <taxon>Dolichospermum circinale</taxon>
    </lineage>
</organism>
<dbReference type="RefSeq" id="WP_271806114.1">
    <property type="nucleotide sequence ID" value="NZ_JAQMTU010000117.1"/>
</dbReference>
<evidence type="ECO:0000313" key="3">
    <source>
        <dbReference type="Proteomes" id="UP001212123"/>
    </source>
</evidence>
<dbReference type="CDD" id="cd02440">
    <property type="entry name" value="AdoMet_MTases"/>
    <property type="match status" value="1"/>
</dbReference>
<comment type="caution">
    <text evidence="2">The sequence shown here is derived from an EMBL/GenBank/DDBJ whole genome shotgun (WGS) entry which is preliminary data.</text>
</comment>
<dbReference type="PANTHER" id="PTHR43591">
    <property type="entry name" value="METHYLTRANSFERASE"/>
    <property type="match status" value="1"/>
</dbReference>
<dbReference type="Proteomes" id="UP001212123">
    <property type="component" value="Unassembled WGS sequence"/>
</dbReference>
<evidence type="ECO:0000259" key="1">
    <source>
        <dbReference type="Pfam" id="PF08241"/>
    </source>
</evidence>
<keyword evidence="3" id="KW-1185">Reference proteome</keyword>
<dbReference type="InterPro" id="IPR013216">
    <property type="entry name" value="Methyltransf_11"/>
</dbReference>
<reference evidence="2 3" key="1">
    <citation type="submission" date="2023-01" db="EMBL/GenBank/DDBJ databases">
        <title>Genomes from the Australian National Cyanobacteria Reference Collection.</title>
        <authorList>
            <person name="Willis A."/>
            <person name="Lee E.M.F."/>
        </authorList>
    </citation>
    <scope>NUCLEOTIDE SEQUENCE [LARGE SCALE GENOMIC DNA]</scope>
    <source>
        <strain evidence="2 3">CS-537/01</strain>
    </source>
</reference>
<gene>
    <name evidence="2" type="ORF">PN492_18140</name>
</gene>
<dbReference type="GO" id="GO:0008168">
    <property type="term" value="F:methyltransferase activity"/>
    <property type="evidence" value="ECO:0007669"/>
    <property type="project" value="UniProtKB-KW"/>
</dbReference>
<keyword evidence="2" id="KW-0489">Methyltransferase</keyword>
<dbReference type="InterPro" id="IPR029063">
    <property type="entry name" value="SAM-dependent_MTases_sf"/>
</dbReference>
<dbReference type="Gene3D" id="1.10.8.900">
    <property type="match status" value="1"/>
</dbReference>
<proteinExistence type="predicted"/>
<dbReference type="SUPFAM" id="SSF53335">
    <property type="entry name" value="S-adenosyl-L-methionine-dependent methyltransferases"/>
    <property type="match status" value="1"/>
</dbReference>
<dbReference type="EMBL" id="JAQMTU010000117">
    <property type="protein sequence ID" value="MDB9488443.1"/>
    <property type="molecule type" value="Genomic_DNA"/>
</dbReference>
<dbReference type="PANTHER" id="PTHR43591:SF24">
    <property type="entry name" value="2-METHOXY-6-POLYPRENYL-1,4-BENZOQUINOL METHYLASE, MITOCHONDRIAL"/>
    <property type="match status" value="1"/>
</dbReference>
<feature type="domain" description="Methyltransferase type 11" evidence="1">
    <location>
        <begin position="44"/>
        <end position="137"/>
    </location>
</feature>
<evidence type="ECO:0000313" key="2">
    <source>
        <dbReference type="EMBL" id="MDB9488443.1"/>
    </source>
</evidence>
<dbReference type="Pfam" id="PF08241">
    <property type="entry name" value="Methyltransf_11"/>
    <property type="match status" value="1"/>
</dbReference>